<dbReference type="STRING" id="310780.SAMN05216267_101431"/>
<dbReference type="GO" id="GO:0005524">
    <property type="term" value="F:ATP binding"/>
    <property type="evidence" value="ECO:0007669"/>
    <property type="project" value="UniProtKB-UniRule"/>
</dbReference>
<keyword evidence="2 3" id="KW-0067">ATP-binding</keyword>
<dbReference type="InterPro" id="IPR002543">
    <property type="entry name" value="FtsK_dom"/>
</dbReference>
<dbReference type="SMART" id="SM00382">
    <property type="entry name" value="AAA"/>
    <property type="match status" value="3"/>
</dbReference>
<proteinExistence type="predicted"/>
<gene>
    <name evidence="6" type="ORF">SAMN05216267_101431</name>
</gene>
<dbReference type="Pfam" id="PF13401">
    <property type="entry name" value="AAA_22"/>
    <property type="match status" value="1"/>
</dbReference>
<dbReference type="EMBL" id="FODD01000014">
    <property type="protein sequence ID" value="SEN96447.1"/>
    <property type="molecule type" value="Genomic_DNA"/>
</dbReference>
<dbReference type="Pfam" id="PF01580">
    <property type="entry name" value="FtsK_SpoIIIE"/>
    <property type="match status" value="2"/>
</dbReference>
<evidence type="ECO:0000256" key="4">
    <source>
        <dbReference type="SAM" id="MobiDB-lite"/>
    </source>
</evidence>
<dbReference type="GO" id="GO:0016887">
    <property type="term" value="F:ATP hydrolysis activity"/>
    <property type="evidence" value="ECO:0007669"/>
    <property type="project" value="InterPro"/>
</dbReference>
<evidence type="ECO:0000259" key="5">
    <source>
        <dbReference type="PROSITE" id="PS50901"/>
    </source>
</evidence>
<organism evidence="6 7">
    <name type="scientific">Actinacidiphila rubida</name>
    <dbReference type="NCBI Taxonomy" id="310780"/>
    <lineage>
        <taxon>Bacteria</taxon>
        <taxon>Bacillati</taxon>
        <taxon>Actinomycetota</taxon>
        <taxon>Actinomycetes</taxon>
        <taxon>Kitasatosporales</taxon>
        <taxon>Streptomycetaceae</taxon>
        <taxon>Actinacidiphila</taxon>
    </lineage>
</organism>
<dbReference type="RefSeq" id="WP_143080537.1">
    <property type="nucleotide sequence ID" value="NZ_FODD01000014.1"/>
</dbReference>
<dbReference type="SUPFAM" id="SSF52540">
    <property type="entry name" value="P-loop containing nucleoside triphosphate hydrolases"/>
    <property type="match status" value="3"/>
</dbReference>
<keyword evidence="1 3" id="KW-0547">Nucleotide-binding</keyword>
<dbReference type="Gene3D" id="3.40.50.300">
    <property type="entry name" value="P-loop containing nucleotide triphosphate hydrolases"/>
    <property type="match status" value="4"/>
</dbReference>
<dbReference type="PROSITE" id="PS50901">
    <property type="entry name" value="FTSK"/>
    <property type="match status" value="2"/>
</dbReference>
<feature type="region of interest" description="Disordered" evidence="4">
    <location>
        <begin position="75"/>
        <end position="129"/>
    </location>
</feature>
<reference evidence="6 7" key="1">
    <citation type="submission" date="2016-10" db="EMBL/GenBank/DDBJ databases">
        <authorList>
            <person name="de Groot N.N."/>
        </authorList>
    </citation>
    <scope>NUCLEOTIDE SEQUENCE [LARGE SCALE GENOMIC DNA]</scope>
    <source>
        <strain evidence="6 7">CGMCC 4.2026</strain>
    </source>
</reference>
<evidence type="ECO:0000313" key="6">
    <source>
        <dbReference type="EMBL" id="SEN96447.1"/>
    </source>
</evidence>
<accession>A0A1H8KU86</accession>
<dbReference type="InterPro" id="IPR027417">
    <property type="entry name" value="P-loop_NTPase"/>
</dbReference>
<dbReference type="InterPro" id="IPR049945">
    <property type="entry name" value="AAA_22"/>
</dbReference>
<dbReference type="Proteomes" id="UP000181951">
    <property type="component" value="Unassembled WGS sequence"/>
</dbReference>
<feature type="domain" description="FtsK" evidence="5">
    <location>
        <begin position="964"/>
        <end position="1156"/>
    </location>
</feature>
<keyword evidence="7" id="KW-1185">Reference proteome</keyword>
<protein>
    <submittedName>
        <fullName evidence="6">DNA segregation ATPase FtsK/SpoIIIE, S-DNA-T family</fullName>
    </submittedName>
</protein>
<dbReference type="InterPro" id="IPR003593">
    <property type="entry name" value="AAA+_ATPase"/>
</dbReference>
<feature type="domain" description="FtsK" evidence="5">
    <location>
        <begin position="639"/>
        <end position="832"/>
    </location>
</feature>
<dbReference type="PANTHER" id="PTHR22683">
    <property type="entry name" value="SPORULATION PROTEIN RELATED"/>
    <property type="match status" value="1"/>
</dbReference>
<feature type="binding site" evidence="3">
    <location>
        <begin position="657"/>
        <end position="664"/>
    </location>
    <ligand>
        <name>ATP</name>
        <dbReference type="ChEBI" id="CHEBI:30616"/>
    </ligand>
</feature>
<dbReference type="PANTHER" id="PTHR22683:SF1">
    <property type="entry name" value="TYPE VII SECRETION SYSTEM PROTEIN ESSC"/>
    <property type="match status" value="1"/>
</dbReference>
<evidence type="ECO:0000313" key="7">
    <source>
        <dbReference type="Proteomes" id="UP000181951"/>
    </source>
</evidence>
<evidence type="ECO:0000256" key="2">
    <source>
        <dbReference type="ARBA" id="ARBA00022840"/>
    </source>
</evidence>
<evidence type="ECO:0000256" key="1">
    <source>
        <dbReference type="ARBA" id="ARBA00022741"/>
    </source>
</evidence>
<dbReference type="OrthoDB" id="9807790at2"/>
<evidence type="ECO:0000256" key="3">
    <source>
        <dbReference type="PROSITE-ProRule" id="PRU00289"/>
    </source>
</evidence>
<feature type="binding site" evidence="3">
    <location>
        <begin position="985"/>
        <end position="992"/>
    </location>
    <ligand>
        <name>ATP</name>
        <dbReference type="ChEBI" id="CHEBI:30616"/>
    </ligand>
</feature>
<sequence>MMGRLLTVLLHDGTEHDIDLDAPETTSMAELARRFAVRWGEPPAAAADDPADGDDPGQAGGQVVRLGMATVTLNALPPAPRNGGSDRVLPQGAEPGAAAVAEPGDEAGAEPLTPLFTARGPLPASMTLGDSPLRDGVRVGFGVVPPDDEPAAGDYELRIVAGPGAGTIHTFTRKEMRKTGELLAGRAETAGWDMLMFAGATRPSLSTDRKKFAVIDGEPVKMSSWAREWPDGTMLTMGNLCLEFCEVPKAGTSTTGMGVAGTTVFDLSHEHTPRPASRPFVDRVPVRWYNRPSTRRRMAAESARRAERLPLVQAAAQSRQALPDAAEVLSLVTRRSNRVWERDPRSRAFLTLRCGLDIEVPPRDWDGTNRLVTAHGGVATAPVGDVTPVAELPLRELGAIGLVGSGGLPRRIAAWFAAQVAALHRPHDVVVRVLTDKESAGEWRWLRWLPRSATPLDVDEPPRVLAQLDRRGGRAALKAFEEMVEERDGTWHGPGRGAPEVLLIVECPRSGPTDAMTRLVRKGPQVGVHVVWVAEDPEHLPPECRTVVLADDTGMGQVRTPDGRSWPVLLDLVPWPYFERLARSLAPLRDKDAEDRRRALRQSALTEILDLDAVSADRIAEQWRAVPHTTSVPVGLGTRGPYSIDLRRDGPHALVSGALGSGKSEFLLTWVASLAVANRPDELTVVLMDHKGGGPEISRLAELPHVTALLTDFDARQSARIIIRLGLLLRSRGRALASAEVKDLEAYQDRRRRNPRLPPMPRLVFVVDEFAALSREAPDLVNGLLDTARRGRSLGIHLVLATQQAGRVATGDVLVNTNLRIGLRAAQEQESLQILGSADAAHIGRSTPGRAFVRAGSGRLDEVQLAQVSAAGGLGAPRIEVREMGPSGELPPHRGRLEGLDFGSPLDALVTAVQDATAALGIEVPAGPLPPPLAETVTLAEVRPPDAWGSDVPPVAYGIQDVPDEPARQCAVFDLARTGSLSVAGTRGSGRSQFLRTFAAAVARQNSTADVHLYGIDCGDGGLLALAGLPHCGVVVTPRRPDLISRLLGRLTATVFLRKEILATGGFRDVAAQRQAMPADQRLPYLVVLLDRWEAFAALDADHTDFAAELTGLLREGPGVGVRVVVTGERALLTRPMTSRFQEQLALGLASEDDYLLAGINPRLVPASITPGRAFHADSFTETQVALLDGDPTRRGQADALGTLATRLRERDAGVPESRRPFRIEDAPRAADQFRVGAGKGRPVGREDVLAWLRDRCGTGASTALLGPRRAGKTWVLEELQRRLQADGFRAVHKLVVPEPNSSVESPDALASILLRDLRGTAHPAEALLDKASSGTGADRLVFLLDEVGRLASYGPAAVSWLRDLGQAGAWLMYTGTEKDWLSVVRWALTLPGSSFGNDIGRRALGPLDRDAALDFLTGTAANLGVNLGRDTAATRIVDLVGTWPFYLQAVGDGVVRAVQANDLQPLNSPAALQALVDRRLLDDWAHHFQSRWAEIGAAGRAALLARPGEQPRDASPTQRQDLREVGLLLPGERWSDDPPFLAWIARNEISLRDEELPA</sequence>
<feature type="compositionally biased region" description="Low complexity" evidence="4">
    <location>
        <begin position="90"/>
        <end position="102"/>
    </location>
</feature>
<dbReference type="GO" id="GO:0003677">
    <property type="term" value="F:DNA binding"/>
    <property type="evidence" value="ECO:0007669"/>
    <property type="project" value="InterPro"/>
</dbReference>
<dbReference type="InterPro" id="IPR050206">
    <property type="entry name" value="FtsK/SpoIIIE/SftA"/>
</dbReference>
<name>A0A1H8KU86_9ACTN</name>